<dbReference type="Pfam" id="PF10193">
    <property type="entry name" value="Telomere_reg-2"/>
    <property type="match status" value="1"/>
</dbReference>
<dbReference type="Proteomes" id="UP000307173">
    <property type="component" value="Unassembled WGS sequence"/>
</dbReference>
<dbReference type="InterPro" id="IPR038528">
    <property type="entry name" value="TEL2_C_sf"/>
</dbReference>
<comment type="caution">
    <text evidence="3">The sequence shown here is derived from an EMBL/GenBank/DDBJ whole genome shotgun (WGS) entry which is preliminary data.</text>
</comment>
<dbReference type="GO" id="GO:0051879">
    <property type="term" value="F:Hsp90 protein binding"/>
    <property type="evidence" value="ECO:0007669"/>
    <property type="project" value="TreeGrafter"/>
</dbReference>
<gene>
    <name evidence="3" type="ORF">CANINC_000743</name>
</gene>
<sequence>MAIEKQINLLKRGDLSTNEFQTILNTIHSTLPLSETESLELSTLLLQHVLPQTYTFMDEYIQTITCDLLCSKVALLQMIRIIKDDNGNENMKGKYICIDLFCRCVNNIEKLVENFTQYQGTDYDTWKNLLSVKIIDIFGYINIWMLNHANSTEEITINREKIKKSEETYLFKLTSALIGRISTLKKFEALNCVRQIFSYFFSLKPKDLLIIVLNIWDEWKLLYAVENEIKIKHARQLKESRKNALLGMLNAINNAVSIDTLVLYFSLIADFDDDLAEFNDVVMTRLTDLKVEMTFLWLKYSENVNMEYLYEKLKKFGNKNYIINTPVNDQRNLMNHILALLYFLDDTKITEISKRDVFLEVISARLESSSTTLRQMGMFIGDLVYQKCNGKYLFHMKEYSKERDELLENLYQLRTTIDQSSPCENVQEVIGSILEKLHKKETEDKFNKGENQIQDASPIMIEIGYNSDEEDSDLDDHTVGKKPSVAKPVFLKDLLYYMTSDSQKDTSTYEKRGIAFSIGIEMVRLKKNSQEIKYYCTKLIDAGLDIDSIGFPSNKTADEDDIHEAVESWRVSFLVALCTSVSDLAFKYLIEGFLSNDWSFMLRIQVLTVLGLSCRELSGKDDTFVWGKNKSLDLPMLPQHSHQAFINLDTEYQRNKIQDLDQEQKEQKLVEALESADISSGNVVYRSRNLDIKNKSSEIAINQTKRTTFINKSLPKIFFTMVSVWQKINTLTHGRGFVAGSFSDQFNSHFLDILAIIYTCGVPNCIELQEMSLELILCICGALQIVQESSREEFPVRLFQSCINSIRSLLAENERVLSVLKTTANVQLSTLTELYSQVLSNSPPVDRTSGDISTALLHQLQNLSSLF</sequence>
<name>A0A4T0X5C9_9ASCO</name>
<proteinExistence type="inferred from homology"/>
<dbReference type="GO" id="GO:0051083">
    <property type="term" value="P:'de novo' cotranslational protein folding"/>
    <property type="evidence" value="ECO:0007669"/>
    <property type="project" value="TreeGrafter"/>
</dbReference>
<dbReference type="PANTHER" id="PTHR15830:SF10">
    <property type="entry name" value="TELOMERE LENGTH REGULATION PROTEIN TEL2 HOMOLOG"/>
    <property type="match status" value="1"/>
</dbReference>
<protein>
    <recommendedName>
        <fullName evidence="2">Telomere length regulation protein conserved domain-containing protein</fullName>
    </recommendedName>
</protein>
<evidence type="ECO:0000313" key="3">
    <source>
        <dbReference type="EMBL" id="TID30676.1"/>
    </source>
</evidence>
<feature type="domain" description="Telomere length regulation protein conserved" evidence="2">
    <location>
        <begin position="488"/>
        <end position="613"/>
    </location>
</feature>
<reference evidence="3 4" key="1">
    <citation type="journal article" date="2019" name="Front. Genet.">
        <title>Whole-Genome Sequencing of the Opportunistic Yeast Pathogen Candida inconspicua Uncovers Its Hybrid Origin.</title>
        <authorList>
            <person name="Mixao V."/>
            <person name="Hansen A.P."/>
            <person name="Saus E."/>
            <person name="Boekhout T."/>
            <person name="Lass-Florl C."/>
            <person name="Gabaldon T."/>
        </authorList>
    </citation>
    <scope>NUCLEOTIDE SEQUENCE [LARGE SCALE GENOMIC DNA]</scope>
    <source>
        <strain evidence="3 4">CBS 180</strain>
    </source>
</reference>
<dbReference type="EMBL" id="SELW01000126">
    <property type="protein sequence ID" value="TID30676.1"/>
    <property type="molecule type" value="Genomic_DNA"/>
</dbReference>
<accession>A0A4T0X5C9</accession>
<dbReference type="AlphaFoldDB" id="A0A4T0X5C9"/>
<dbReference type="InterPro" id="IPR019337">
    <property type="entry name" value="Telomere_length_regulation_dom"/>
</dbReference>
<keyword evidence="4" id="KW-1185">Reference proteome</keyword>
<evidence type="ECO:0000313" key="4">
    <source>
        <dbReference type="Proteomes" id="UP000307173"/>
    </source>
</evidence>
<dbReference type="GO" id="GO:0042162">
    <property type="term" value="F:telomeric DNA binding"/>
    <property type="evidence" value="ECO:0007669"/>
    <property type="project" value="TreeGrafter"/>
</dbReference>
<evidence type="ECO:0000259" key="2">
    <source>
        <dbReference type="Pfam" id="PF10193"/>
    </source>
</evidence>
<dbReference type="Gene3D" id="1.25.40.720">
    <property type="entry name" value="Telomere length regulation protein 2, C-terminal domain"/>
    <property type="match status" value="2"/>
</dbReference>
<dbReference type="GO" id="GO:0005829">
    <property type="term" value="C:cytosol"/>
    <property type="evidence" value="ECO:0007669"/>
    <property type="project" value="TreeGrafter"/>
</dbReference>
<organism evidence="3 4">
    <name type="scientific">Pichia inconspicua</name>
    <dbReference type="NCBI Taxonomy" id="52247"/>
    <lineage>
        <taxon>Eukaryota</taxon>
        <taxon>Fungi</taxon>
        <taxon>Dikarya</taxon>
        <taxon>Ascomycota</taxon>
        <taxon>Saccharomycotina</taxon>
        <taxon>Pichiomycetes</taxon>
        <taxon>Pichiales</taxon>
        <taxon>Pichiaceae</taxon>
        <taxon>Pichia</taxon>
    </lineage>
</organism>
<comment type="similarity">
    <text evidence="1">Belongs to the TEL2 family.</text>
</comment>
<dbReference type="PANTHER" id="PTHR15830">
    <property type="entry name" value="TELOMERE LENGTH REGULATION PROTEIN TEL2 FAMILY MEMBER"/>
    <property type="match status" value="1"/>
</dbReference>
<evidence type="ECO:0000256" key="1">
    <source>
        <dbReference type="ARBA" id="ARBA00006133"/>
    </source>
</evidence>
<dbReference type="InterPro" id="IPR051970">
    <property type="entry name" value="TEL2_Regulation"/>
</dbReference>
<dbReference type="OrthoDB" id="10258062at2759"/>
<dbReference type="STRING" id="52247.A0A4T0X5C9"/>